<sequence>MRAPLLLLLLSLCAGVNEARAAEAVAVRRLALLVGVNDGGPERVKLRYADTDARAFSQVLSELGGVLPQDRVLLTDVDRAGVLAGFERMGRMAEAARTSGARRVEVLLYYSGHSDDEGLLLKGQRLDYGELRRALKGLPADVRIAVLDSCASGAFARRKGGVARPAFLVDSGTQVKGHAILTSSSADEASQESDRLGGSFFTHHLVSGLRGAADVTHDGRVTLTEAYQFAFHETLARTERTRGGAQHPNYDIELAGTGDLVMTDLRATTAGLLLTEPLEGRLYVRDAVGTLVVEVQKVSGRSTELGLAPGAYRARRELDGGVSETAFTLKEGVRTPLSPGDFMSVGREATVMRGGGGGMPLPSMTPEGRVRLPVNVSLIPAVSTNQLRAGDAQVENLFALGVINGGTALGGGLALSFLGNVYDAEVEGGALSLGFNVAGGEVHGAQLSLVTNVARSGVAGLQATLGLNLSNGDVDGVGQLSLGSNIARGGMQGIQATLGLNVATQDVTGMQLSLGVNHANGRLDGVQFTLGANSVAGDMKGLQGALAFNRAHSVTGMQLGLINVGGDVTGMQLGLINVAGAVRGMQLGLVNVSREVSGVPLGLLTFEKKGQLHLEVFGSDLQLTNVALKFGGKHLYTTLIAGIGPDDRFQRFSLGLGLGGHIPLGSRFWVDVDAAGSNVLSTKDPFAADSSSLLTQVRAMVGFQVMSRFAVFGGPTYNAWFTWGEPGFAKLSTLPVRSHEITATRRVQHWPGFQLGVRI</sequence>
<comment type="caution">
    <text evidence="3">The sequence shown here is derived from an EMBL/GenBank/DDBJ whole genome shotgun (WGS) entry which is preliminary data.</text>
</comment>
<dbReference type="Proteomes" id="UP001516472">
    <property type="component" value="Unassembled WGS sequence"/>
</dbReference>
<feature type="domain" description="Peptidase C14 caspase" evidence="2">
    <location>
        <begin position="28"/>
        <end position="250"/>
    </location>
</feature>
<dbReference type="Gene3D" id="3.40.50.1460">
    <property type="match status" value="1"/>
</dbReference>
<evidence type="ECO:0000256" key="1">
    <source>
        <dbReference type="SAM" id="SignalP"/>
    </source>
</evidence>
<keyword evidence="1" id="KW-0732">Signal</keyword>
<proteinExistence type="predicted"/>
<gene>
    <name evidence="3" type="ORF">G4177_19955</name>
</gene>
<dbReference type="InterPro" id="IPR011600">
    <property type="entry name" value="Pept_C14_caspase"/>
</dbReference>
<dbReference type="Pfam" id="PF00656">
    <property type="entry name" value="Peptidase_C14"/>
    <property type="match status" value="1"/>
</dbReference>
<organism evidence="3 4">
    <name type="scientific">Corallococcus soli</name>
    <dbReference type="NCBI Taxonomy" id="2710757"/>
    <lineage>
        <taxon>Bacteria</taxon>
        <taxon>Pseudomonadati</taxon>
        <taxon>Myxococcota</taxon>
        <taxon>Myxococcia</taxon>
        <taxon>Myxococcales</taxon>
        <taxon>Cystobacterineae</taxon>
        <taxon>Myxococcaceae</taxon>
        <taxon>Corallococcus</taxon>
    </lineage>
</organism>
<dbReference type="RefSeq" id="WP_193349909.1">
    <property type="nucleotide sequence ID" value="NZ_JAAIYO010000005.1"/>
</dbReference>
<evidence type="ECO:0000259" key="2">
    <source>
        <dbReference type="Pfam" id="PF00656"/>
    </source>
</evidence>
<keyword evidence="4" id="KW-1185">Reference proteome</keyword>
<feature type="chain" id="PRO_5047131188" evidence="1">
    <location>
        <begin position="22"/>
        <end position="759"/>
    </location>
</feature>
<evidence type="ECO:0000313" key="4">
    <source>
        <dbReference type="Proteomes" id="UP001516472"/>
    </source>
</evidence>
<protein>
    <submittedName>
        <fullName evidence="3">Caspase family protein</fullName>
    </submittedName>
</protein>
<accession>A0ABR9PR96</accession>
<reference evidence="3 4" key="1">
    <citation type="submission" date="2020-02" db="EMBL/GenBank/DDBJ databases">
        <authorList>
            <person name="Babadi Z.K."/>
            <person name="Risdian C."/>
            <person name="Ebrahimipour G.H."/>
            <person name="Wink J."/>
        </authorList>
    </citation>
    <scope>NUCLEOTIDE SEQUENCE [LARGE SCALE GENOMIC DNA]</scope>
    <source>
        <strain evidence="3 4">ZKHCc1 1396</strain>
    </source>
</reference>
<feature type="signal peptide" evidence="1">
    <location>
        <begin position="1"/>
        <end position="21"/>
    </location>
</feature>
<evidence type="ECO:0000313" key="3">
    <source>
        <dbReference type="EMBL" id="MBE4750446.1"/>
    </source>
</evidence>
<dbReference type="EMBL" id="JAAIYO010000005">
    <property type="protein sequence ID" value="MBE4750446.1"/>
    <property type="molecule type" value="Genomic_DNA"/>
</dbReference>
<name>A0ABR9PR96_9BACT</name>